<reference evidence="2 3" key="1">
    <citation type="journal article" date="2021" name="Commun. Biol.">
        <title>The genome of Shorea leprosula (Dipterocarpaceae) highlights the ecological relevance of drought in aseasonal tropical rainforests.</title>
        <authorList>
            <person name="Ng K.K.S."/>
            <person name="Kobayashi M.J."/>
            <person name="Fawcett J.A."/>
            <person name="Hatakeyama M."/>
            <person name="Paape T."/>
            <person name="Ng C.H."/>
            <person name="Ang C.C."/>
            <person name="Tnah L.H."/>
            <person name="Lee C.T."/>
            <person name="Nishiyama T."/>
            <person name="Sese J."/>
            <person name="O'Brien M.J."/>
            <person name="Copetti D."/>
            <person name="Mohd Noor M.I."/>
            <person name="Ong R.C."/>
            <person name="Putra M."/>
            <person name="Sireger I.Z."/>
            <person name="Indrioko S."/>
            <person name="Kosugi Y."/>
            <person name="Izuno A."/>
            <person name="Isagi Y."/>
            <person name="Lee S.L."/>
            <person name="Shimizu K.K."/>
        </authorList>
    </citation>
    <scope>NUCLEOTIDE SEQUENCE [LARGE SCALE GENOMIC DNA]</scope>
    <source>
        <strain evidence="2">214</strain>
    </source>
</reference>
<feature type="compositionally biased region" description="Acidic residues" evidence="1">
    <location>
        <begin position="124"/>
        <end position="140"/>
    </location>
</feature>
<protein>
    <submittedName>
        <fullName evidence="2">Uncharacterized protein</fullName>
    </submittedName>
</protein>
<feature type="region of interest" description="Disordered" evidence="1">
    <location>
        <begin position="48"/>
        <end position="140"/>
    </location>
</feature>
<sequence>MVLPFFKEPRNAVLGSWVPRRTWVPRSGFRGFQIVRNPVLGSWVPRSGFREEPRSETQIWVPQGTQEPKTEFLKELGSSKNLAPGYVLPPNTGLGSSRNPNLGFAKNQDEQEENPASGSMRNQDDEEEKDGEENGEEDKR</sequence>
<keyword evidence="3" id="KW-1185">Reference proteome</keyword>
<accession>A0AAV5IE65</accession>
<dbReference type="EMBL" id="BPVZ01000012">
    <property type="protein sequence ID" value="GKU97856.1"/>
    <property type="molecule type" value="Genomic_DNA"/>
</dbReference>
<evidence type="ECO:0000313" key="3">
    <source>
        <dbReference type="Proteomes" id="UP001054252"/>
    </source>
</evidence>
<proteinExistence type="predicted"/>
<comment type="caution">
    <text evidence="2">The sequence shown here is derived from an EMBL/GenBank/DDBJ whole genome shotgun (WGS) entry which is preliminary data.</text>
</comment>
<feature type="compositionally biased region" description="Polar residues" evidence="1">
    <location>
        <begin position="56"/>
        <end position="67"/>
    </location>
</feature>
<evidence type="ECO:0000256" key="1">
    <source>
        <dbReference type="SAM" id="MobiDB-lite"/>
    </source>
</evidence>
<dbReference type="AlphaFoldDB" id="A0AAV5IE65"/>
<name>A0AAV5IE65_9ROSI</name>
<organism evidence="2 3">
    <name type="scientific">Rubroshorea leprosula</name>
    <dbReference type="NCBI Taxonomy" id="152421"/>
    <lineage>
        <taxon>Eukaryota</taxon>
        <taxon>Viridiplantae</taxon>
        <taxon>Streptophyta</taxon>
        <taxon>Embryophyta</taxon>
        <taxon>Tracheophyta</taxon>
        <taxon>Spermatophyta</taxon>
        <taxon>Magnoliopsida</taxon>
        <taxon>eudicotyledons</taxon>
        <taxon>Gunneridae</taxon>
        <taxon>Pentapetalae</taxon>
        <taxon>rosids</taxon>
        <taxon>malvids</taxon>
        <taxon>Malvales</taxon>
        <taxon>Dipterocarpaceae</taxon>
        <taxon>Rubroshorea</taxon>
    </lineage>
</organism>
<gene>
    <name evidence="2" type="ORF">SLEP1_g10938</name>
</gene>
<dbReference type="Proteomes" id="UP001054252">
    <property type="component" value="Unassembled WGS sequence"/>
</dbReference>
<evidence type="ECO:0000313" key="2">
    <source>
        <dbReference type="EMBL" id="GKU97856.1"/>
    </source>
</evidence>